<dbReference type="EC" id="2.4.2.29" evidence="4"/>
<feature type="active site" description="Nucleophile" evidence="4">
    <location>
        <position position="306"/>
    </location>
</feature>
<evidence type="ECO:0000256" key="2">
    <source>
        <dbReference type="ARBA" id="ARBA00022679"/>
    </source>
</evidence>
<feature type="region of interest" description="RNA binding; important for wobble base 34 recognition" evidence="4">
    <location>
        <begin position="311"/>
        <end position="315"/>
    </location>
</feature>
<feature type="binding site" evidence="4">
    <location>
        <begin position="96"/>
        <end position="100"/>
    </location>
    <ligand>
        <name>substrate</name>
    </ligand>
</feature>
<evidence type="ECO:0000256" key="3">
    <source>
        <dbReference type="ARBA" id="ARBA00022694"/>
    </source>
</evidence>
<dbReference type="PANTHER" id="PTHR46499">
    <property type="entry name" value="QUEUINE TRNA-RIBOSYLTRANSFERASE"/>
    <property type="match status" value="1"/>
</dbReference>
<dbReference type="InterPro" id="IPR004803">
    <property type="entry name" value="TGT"/>
</dbReference>
<feature type="binding site" evidence="4">
    <location>
        <position position="232"/>
    </location>
    <ligand>
        <name>substrate</name>
    </ligand>
</feature>
<keyword evidence="2 4" id="KW-0808">Transferase</keyword>
<dbReference type="NCBIfam" id="TIGR00430">
    <property type="entry name" value="Q_tRNA_tgt"/>
    <property type="match status" value="1"/>
</dbReference>
<dbReference type="InterPro" id="IPR002616">
    <property type="entry name" value="tRNA_ribo_trans-like"/>
</dbReference>
<comment type="pathway">
    <text evidence="4">tRNA modification; tRNA-queuosine biosynthesis.</text>
</comment>
<comment type="catalytic activity">
    <reaction evidence="4">
        <text>7-aminomethyl-7-carbaguanine + guanosine(34) in tRNA = 7-aminomethyl-7-carbaguanosine(34) in tRNA + guanine</text>
        <dbReference type="Rhea" id="RHEA:24104"/>
        <dbReference type="Rhea" id="RHEA-COMP:10341"/>
        <dbReference type="Rhea" id="RHEA-COMP:10342"/>
        <dbReference type="ChEBI" id="CHEBI:16235"/>
        <dbReference type="ChEBI" id="CHEBI:58703"/>
        <dbReference type="ChEBI" id="CHEBI:74269"/>
        <dbReference type="ChEBI" id="CHEBI:82833"/>
        <dbReference type="EC" id="2.4.2.29"/>
    </reaction>
</comment>
<dbReference type="EMBL" id="MHUT01000006">
    <property type="protein sequence ID" value="OHA81633.1"/>
    <property type="molecule type" value="Genomic_DNA"/>
</dbReference>
<dbReference type="Proteomes" id="UP000179118">
    <property type="component" value="Unassembled WGS sequence"/>
</dbReference>
<feature type="binding site" evidence="4">
    <location>
        <position position="259"/>
    </location>
    <ligand>
        <name>substrate</name>
    </ligand>
</feature>
<comment type="subunit">
    <text evidence="4">Homodimer. Within each dimer, one monomer is responsible for RNA recognition and catalysis, while the other monomer binds to the replacement base PreQ1.</text>
</comment>
<dbReference type="NCBIfam" id="TIGR00449">
    <property type="entry name" value="tgt_general"/>
    <property type="match status" value="1"/>
</dbReference>
<feature type="binding site" evidence="4">
    <location>
        <position position="349"/>
    </location>
    <ligand>
        <name>Zn(2+)</name>
        <dbReference type="ChEBI" id="CHEBI:29105"/>
    </ligand>
</feature>
<evidence type="ECO:0000313" key="7">
    <source>
        <dbReference type="Proteomes" id="UP000179118"/>
    </source>
</evidence>
<keyword evidence="3 4" id="KW-0819">tRNA processing</keyword>
<feature type="active site" description="Proton acceptor" evidence="4">
    <location>
        <position position="96"/>
    </location>
</feature>
<protein>
    <recommendedName>
        <fullName evidence="4">Queuine tRNA-ribosyltransferase</fullName>
        <ecNumber evidence="4">2.4.2.29</ecNumber>
    </recommendedName>
    <alternativeName>
        <fullName evidence="4">Guanine insertion enzyme</fullName>
    </alternativeName>
    <alternativeName>
        <fullName evidence="4">tRNA-guanine transglycosylase</fullName>
    </alternativeName>
</protein>
<dbReference type="InterPro" id="IPR050076">
    <property type="entry name" value="ArchSynthase1/Queuine_TRR"/>
</dbReference>
<dbReference type="UniPathway" id="UPA00392"/>
<evidence type="ECO:0000256" key="4">
    <source>
        <dbReference type="HAMAP-Rule" id="MF_00168"/>
    </source>
</evidence>
<feature type="region of interest" description="RNA binding" evidence="4">
    <location>
        <begin position="287"/>
        <end position="293"/>
    </location>
</feature>
<keyword evidence="1 4" id="KW-0328">Glycosyltransferase</keyword>
<comment type="function">
    <text evidence="4">Catalyzes the base-exchange of a guanine (G) residue with the queuine precursor 7-aminomethyl-7-deazaguanine (PreQ1) at position 34 (anticodon wobble position) in tRNAs with GU(N) anticodons (tRNA-Asp, -Asn, -His and -Tyr). Catalysis occurs through a double-displacement mechanism. The nucleophile active site attacks the C1' of nucleotide 34 to detach the guanine base from the RNA, forming a covalent enzyme-RNA intermediate. The proton acceptor active site deprotonates the incoming PreQ1, allowing a nucleophilic attack on the C1' of the ribose to form the product. After dissociation, two additional enzymatic reactions on the tRNA convert PreQ1 to queuine (Q), resulting in the hypermodified nucleoside queuosine (7-(((4,5-cis-dihydroxy-2-cyclopenten-1-yl)amino)methyl)-7-deazaguanosine).</text>
</comment>
<dbReference type="SUPFAM" id="SSF51713">
    <property type="entry name" value="tRNA-guanine transglycosylase"/>
    <property type="match status" value="1"/>
</dbReference>
<reference evidence="6 7" key="1">
    <citation type="journal article" date="2016" name="Nat. Commun.">
        <title>Thousands of microbial genomes shed light on interconnected biogeochemical processes in an aquifer system.</title>
        <authorList>
            <person name="Anantharaman K."/>
            <person name="Brown C.T."/>
            <person name="Hug L.A."/>
            <person name="Sharon I."/>
            <person name="Castelle C.J."/>
            <person name="Probst A.J."/>
            <person name="Thomas B.C."/>
            <person name="Singh A."/>
            <person name="Wilkins M.J."/>
            <person name="Karaoz U."/>
            <person name="Brodie E.L."/>
            <person name="Williams K.H."/>
            <person name="Hubbard S.S."/>
            <person name="Banfield J.F."/>
        </authorList>
    </citation>
    <scope>NUCLEOTIDE SEQUENCE [LARGE SCALE GENOMIC DNA]</scope>
</reference>
<feature type="binding site" evidence="4">
    <location>
        <position position="375"/>
    </location>
    <ligand>
        <name>Zn(2+)</name>
        <dbReference type="ChEBI" id="CHEBI:29105"/>
    </ligand>
</feature>
<dbReference type="AlphaFoldDB" id="A0A1G2S946"/>
<dbReference type="GO" id="GO:0046872">
    <property type="term" value="F:metal ion binding"/>
    <property type="evidence" value="ECO:0007669"/>
    <property type="project" value="UniProtKB-KW"/>
</dbReference>
<evidence type="ECO:0000313" key="6">
    <source>
        <dbReference type="EMBL" id="OHA81633.1"/>
    </source>
</evidence>
<dbReference type="GO" id="GO:0008479">
    <property type="term" value="F:tRNA-guanosine(34) queuine transglycosylase activity"/>
    <property type="evidence" value="ECO:0007669"/>
    <property type="project" value="UniProtKB-UniRule"/>
</dbReference>
<dbReference type="Gene3D" id="3.20.20.105">
    <property type="entry name" value="Queuine tRNA-ribosyltransferase-like"/>
    <property type="match status" value="1"/>
</dbReference>
<accession>A0A1G2S946</accession>
<dbReference type="GO" id="GO:0008616">
    <property type="term" value="P:tRNA queuosine(34) biosynthetic process"/>
    <property type="evidence" value="ECO:0007669"/>
    <property type="project" value="UniProtKB-UniRule"/>
</dbReference>
<keyword evidence="4" id="KW-0479">Metal-binding</keyword>
<organism evidence="6 7">
    <name type="scientific">Candidatus Yonathbacteria bacterium RIFCSPHIGHO2_02_FULL_44_14</name>
    <dbReference type="NCBI Taxonomy" id="1802724"/>
    <lineage>
        <taxon>Bacteria</taxon>
        <taxon>Candidatus Yonathiibacteriota</taxon>
    </lineage>
</organism>
<dbReference type="HAMAP" id="MF_00168">
    <property type="entry name" value="Q_tRNA_Tgt"/>
    <property type="match status" value="1"/>
</dbReference>
<dbReference type="GO" id="GO:0005829">
    <property type="term" value="C:cytosol"/>
    <property type="evidence" value="ECO:0007669"/>
    <property type="project" value="TreeGrafter"/>
</dbReference>
<feature type="binding site" evidence="4">
    <location>
        <position position="344"/>
    </location>
    <ligand>
        <name>Zn(2+)</name>
        <dbReference type="ChEBI" id="CHEBI:29105"/>
    </ligand>
</feature>
<dbReference type="InterPro" id="IPR036511">
    <property type="entry name" value="TGT-like_sf"/>
</dbReference>
<comment type="cofactor">
    <cofactor evidence="4">
        <name>Zn(2+)</name>
        <dbReference type="ChEBI" id="CHEBI:29105"/>
    </cofactor>
    <text evidence="4">Binds 1 zinc ion per subunit.</text>
</comment>
<keyword evidence="4" id="KW-0862">Zinc</keyword>
<keyword evidence="4" id="KW-0671">Queuosine biosynthesis</keyword>
<feature type="binding site" evidence="4">
    <location>
        <position position="346"/>
    </location>
    <ligand>
        <name>Zn(2+)</name>
        <dbReference type="ChEBI" id="CHEBI:29105"/>
    </ligand>
</feature>
<feature type="domain" description="tRNA-guanine(15) transglycosylase-like" evidence="5">
    <location>
        <begin position="19"/>
        <end position="408"/>
    </location>
</feature>
<name>A0A1G2S946_9BACT</name>
<proteinExistence type="inferred from homology"/>
<feature type="binding site" evidence="4">
    <location>
        <position position="181"/>
    </location>
    <ligand>
        <name>substrate</name>
    </ligand>
</feature>
<comment type="caution">
    <text evidence="6">The sequence shown here is derived from an EMBL/GenBank/DDBJ whole genome shotgun (WGS) entry which is preliminary data.</text>
</comment>
<evidence type="ECO:0000256" key="1">
    <source>
        <dbReference type="ARBA" id="ARBA00022676"/>
    </source>
</evidence>
<gene>
    <name evidence="4" type="primary">tgt</name>
    <name evidence="6" type="ORF">A3D51_02560</name>
</gene>
<sequence>MTPAKPISFKIEKKMNGLGRAGILTTPHGSINTPAFVTVGTKATVKALTPEQVADLGAQVVLANTYHLYLEPGDEIVRDAGGFGKFMNWYGPTMTDSGGFQVFSLGAAFGSKVGKLSKVTQGEITGGDEIDLEDQAGKLAKIDEDGVTFKSYKDGSEHRFTPERSMEIQHNLGADMIFAFDECTSPAAPYEYQREAMERTHRWAKRSLDAHRHLETRRPSGENRQALLGVVQGGRHKDLREESARVLGAMDFDGYGIGGSFDKNDMANAVGWVNAILPENKPRHLLGIGEPEDLFGGVENGCDIFDCVAPTRMGRNGTLHTKDGKINLRNVKFTRDFTPVDSECDCYTCKNYTRAYIAHLFRSNEMLAGTLGSIHNLRFLVSLVDQMREAILSGTFESLKTNFLKQYYGKNI</sequence>
<evidence type="ECO:0000259" key="5">
    <source>
        <dbReference type="Pfam" id="PF01702"/>
    </source>
</evidence>
<dbReference type="PANTHER" id="PTHR46499:SF1">
    <property type="entry name" value="QUEUINE TRNA-RIBOSYLTRANSFERASE"/>
    <property type="match status" value="1"/>
</dbReference>
<dbReference type="Pfam" id="PF01702">
    <property type="entry name" value="TGT"/>
    <property type="match status" value="1"/>
</dbReference>
<comment type="similarity">
    <text evidence="4">Belongs to the queuine tRNA-ribosyltransferase family.</text>
</comment>